<protein>
    <recommendedName>
        <fullName evidence="4">Threonine/homoserine/homoserine lactone efflux protein</fullName>
    </recommendedName>
</protein>
<evidence type="ECO:0000313" key="3">
    <source>
        <dbReference type="Proteomes" id="UP000199672"/>
    </source>
</evidence>
<keyword evidence="1" id="KW-1133">Transmembrane helix</keyword>
<gene>
    <name evidence="2" type="ORF">SAMN05216297_102191</name>
</gene>
<keyword evidence="1" id="KW-0812">Transmembrane</keyword>
<dbReference type="RefSeq" id="WP_091491004.1">
    <property type="nucleotide sequence ID" value="NZ_FOMH01000002.1"/>
</dbReference>
<evidence type="ECO:0008006" key="4">
    <source>
        <dbReference type="Google" id="ProtNLM"/>
    </source>
</evidence>
<dbReference type="EMBL" id="FOMH01000002">
    <property type="protein sequence ID" value="SFC76278.1"/>
    <property type="molecule type" value="Genomic_DNA"/>
</dbReference>
<proteinExistence type="predicted"/>
<feature type="transmembrane region" description="Helical" evidence="1">
    <location>
        <begin position="152"/>
        <end position="176"/>
    </location>
</feature>
<reference evidence="3" key="1">
    <citation type="submission" date="2016-10" db="EMBL/GenBank/DDBJ databases">
        <authorList>
            <person name="Varghese N."/>
            <person name="Submissions S."/>
        </authorList>
    </citation>
    <scope>NUCLEOTIDE SEQUENCE [LARGE SCALE GENOMIC DNA]</scope>
    <source>
        <strain evidence="3">CGMCC 1.10370</strain>
    </source>
</reference>
<name>A0A1I1LZA2_9FLAO</name>
<dbReference type="Proteomes" id="UP000199672">
    <property type="component" value="Unassembled WGS sequence"/>
</dbReference>
<feature type="transmembrane region" description="Helical" evidence="1">
    <location>
        <begin position="71"/>
        <end position="90"/>
    </location>
</feature>
<accession>A0A1I1LZA2</accession>
<dbReference type="OrthoDB" id="9342487at2"/>
<feature type="transmembrane region" description="Helical" evidence="1">
    <location>
        <begin position="37"/>
        <end position="59"/>
    </location>
</feature>
<evidence type="ECO:0000256" key="1">
    <source>
        <dbReference type="SAM" id="Phobius"/>
    </source>
</evidence>
<organism evidence="2 3">
    <name type="scientific">Flavobacterium phragmitis</name>
    <dbReference type="NCBI Taxonomy" id="739143"/>
    <lineage>
        <taxon>Bacteria</taxon>
        <taxon>Pseudomonadati</taxon>
        <taxon>Bacteroidota</taxon>
        <taxon>Flavobacteriia</taxon>
        <taxon>Flavobacteriales</taxon>
        <taxon>Flavobacteriaceae</taxon>
        <taxon>Flavobacterium</taxon>
    </lineage>
</organism>
<keyword evidence="1" id="KW-0472">Membrane</keyword>
<feature type="transmembrane region" description="Helical" evidence="1">
    <location>
        <begin position="182"/>
        <end position="204"/>
    </location>
</feature>
<sequence>MKQFMNFTSGFVVGFLGSVLPGYLSFAGLEIYSDSGLYHLMLFLLGIIFVESFVVYFTLYFADGLVRIRKLLVIIDIFSIVLMFAIAYVFYKGSGHQTSSYEFLMRSRSYSPFVMGLVLNAFNFLQLPFWTAWNLYLLKKGYIDPKKKLKHYYLAGTMIGVFLAMLIFIVVVHAVFQNINPFYKSAFSNMISLFFIGLGINNLYKAYQKYFKSHPINLMDR</sequence>
<dbReference type="STRING" id="739143.SAMN05216297_102191"/>
<dbReference type="AlphaFoldDB" id="A0A1I1LZA2"/>
<feature type="transmembrane region" description="Helical" evidence="1">
    <location>
        <begin position="110"/>
        <end position="131"/>
    </location>
</feature>
<keyword evidence="3" id="KW-1185">Reference proteome</keyword>
<evidence type="ECO:0000313" key="2">
    <source>
        <dbReference type="EMBL" id="SFC76278.1"/>
    </source>
</evidence>